<dbReference type="SUPFAM" id="SSF50494">
    <property type="entry name" value="Trypsin-like serine proteases"/>
    <property type="match status" value="1"/>
</dbReference>
<dbReference type="RefSeq" id="XP_026733897.1">
    <property type="nucleotide sequence ID" value="XM_026878096.1"/>
</dbReference>
<reference evidence="9" key="1">
    <citation type="submission" date="2025-08" db="UniProtKB">
        <authorList>
            <consortium name="RefSeq"/>
        </authorList>
    </citation>
    <scope>IDENTIFICATION</scope>
</reference>
<dbReference type="Pfam" id="PF00089">
    <property type="entry name" value="Trypsin"/>
    <property type="match status" value="1"/>
</dbReference>
<dbReference type="PANTHER" id="PTHR24276:SF97">
    <property type="entry name" value="GH13245P2-RELATED"/>
    <property type="match status" value="1"/>
</dbReference>
<dbReference type="InterPro" id="IPR009003">
    <property type="entry name" value="Peptidase_S1_PA"/>
</dbReference>
<dbReference type="KEGG" id="tnl:113498155"/>
<proteinExistence type="predicted"/>
<dbReference type="FunFam" id="2.40.10.10:FF:000036">
    <property type="entry name" value="Trypsin beta"/>
    <property type="match status" value="1"/>
</dbReference>
<dbReference type="FunCoup" id="A0A7E5W037">
    <property type="interactions" value="83"/>
</dbReference>
<dbReference type="AlphaFoldDB" id="A0A7E5W037"/>
<gene>
    <name evidence="9" type="primary">LOC113498155</name>
</gene>
<dbReference type="SMART" id="SM00020">
    <property type="entry name" value="Tryp_SPc"/>
    <property type="match status" value="1"/>
</dbReference>
<organism evidence="8 9">
    <name type="scientific">Trichoplusia ni</name>
    <name type="common">Cabbage looper</name>
    <dbReference type="NCBI Taxonomy" id="7111"/>
    <lineage>
        <taxon>Eukaryota</taxon>
        <taxon>Metazoa</taxon>
        <taxon>Ecdysozoa</taxon>
        <taxon>Arthropoda</taxon>
        <taxon>Hexapoda</taxon>
        <taxon>Insecta</taxon>
        <taxon>Pterygota</taxon>
        <taxon>Neoptera</taxon>
        <taxon>Endopterygota</taxon>
        <taxon>Lepidoptera</taxon>
        <taxon>Glossata</taxon>
        <taxon>Ditrysia</taxon>
        <taxon>Noctuoidea</taxon>
        <taxon>Noctuidae</taxon>
        <taxon>Plusiinae</taxon>
        <taxon>Trichoplusia</taxon>
    </lineage>
</organism>
<evidence type="ECO:0000256" key="2">
    <source>
        <dbReference type="ARBA" id="ARBA00022670"/>
    </source>
</evidence>
<dbReference type="InterPro" id="IPR043504">
    <property type="entry name" value="Peptidase_S1_PA_chymotrypsin"/>
</dbReference>
<dbReference type="PANTHER" id="PTHR24276">
    <property type="entry name" value="POLYSERASE-RELATED"/>
    <property type="match status" value="1"/>
</dbReference>
<keyword evidence="6" id="KW-1015">Disulfide bond</keyword>
<feature type="domain" description="Peptidase S1" evidence="7">
    <location>
        <begin position="1"/>
        <end position="157"/>
    </location>
</feature>
<evidence type="ECO:0000256" key="4">
    <source>
        <dbReference type="ARBA" id="ARBA00022825"/>
    </source>
</evidence>
<evidence type="ECO:0000313" key="8">
    <source>
        <dbReference type="Proteomes" id="UP000322000"/>
    </source>
</evidence>
<keyword evidence="2" id="KW-0645">Protease</keyword>
<evidence type="ECO:0000256" key="6">
    <source>
        <dbReference type="ARBA" id="ARBA00023157"/>
    </source>
</evidence>
<sequence>MILSHSIHPMFGHEHKFDYDVQLLKLFRGLYISKLVSPIIISGGECGENIYVSGWGYPQEKGEYQDTLQQARMGIVSMEECQEVEQSWYNHTLTSRMFCAGGWSQDACQGDSGGAAVSFGRLVGLSSFGFGCGRKLPGVYANVSEKNIREWIRYYTGI</sequence>
<dbReference type="InParanoid" id="A0A7E5W037"/>
<protein>
    <submittedName>
        <fullName evidence="9">Trypsin-7-like</fullName>
    </submittedName>
</protein>
<dbReference type="Proteomes" id="UP000322000">
    <property type="component" value="Chromosome 10"/>
</dbReference>
<keyword evidence="5" id="KW-0865">Zymogen</keyword>
<keyword evidence="3" id="KW-0378">Hydrolase</keyword>
<keyword evidence="8" id="KW-1185">Reference proteome</keyword>
<dbReference type="OrthoDB" id="10059102at2759"/>
<comment type="subcellular location">
    <subcellularLocation>
        <location evidence="1">Secreted</location>
        <location evidence="1">Extracellular space</location>
    </subcellularLocation>
</comment>
<dbReference type="InterPro" id="IPR001254">
    <property type="entry name" value="Trypsin_dom"/>
</dbReference>
<evidence type="ECO:0000259" key="7">
    <source>
        <dbReference type="PROSITE" id="PS50240"/>
    </source>
</evidence>
<dbReference type="GO" id="GO:0004252">
    <property type="term" value="F:serine-type endopeptidase activity"/>
    <property type="evidence" value="ECO:0007669"/>
    <property type="project" value="InterPro"/>
</dbReference>
<name>A0A7E5W037_TRINI</name>
<dbReference type="Gene3D" id="2.40.10.10">
    <property type="entry name" value="Trypsin-like serine proteases"/>
    <property type="match status" value="1"/>
</dbReference>
<evidence type="ECO:0000256" key="5">
    <source>
        <dbReference type="ARBA" id="ARBA00023145"/>
    </source>
</evidence>
<evidence type="ECO:0000313" key="9">
    <source>
        <dbReference type="RefSeq" id="XP_026733897.1"/>
    </source>
</evidence>
<dbReference type="GO" id="GO:0005576">
    <property type="term" value="C:extracellular region"/>
    <property type="evidence" value="ECO:0007669"/>
    <property type="project" value="UniProtKB-SubCell"/>
</dbReference>
<accession>A0A7E5W037</accession>
<dbReference type="GO" id="GO:0006508">
    <property type="term" value="P:proteolysis"/>
    <property type="evidence" value="ECO:0007669"/>
    <property type="project" value="UniProtKB-KW"/>
</dbReference>
<evidence type="ECO:0000256" key="1">
    <source>
        <dbReference type="ARBA" id="ARBA00004239"/>
    </source>
</evidence>
<dbReference type="CDD" id="cd00190">
    <property type="entry name" value="Tryp_SPc"/>
    <property type="match status" value="1"/>
</dbReference>
<evidence type="ECO:0000256" key="3">
    <source>
        <dbReference type="ARBA" id="ARBA00022801"/>
    </source>
</evidence>
<dbReference type="InterPro" id="IPR050430">
    <property type="entry name" value="Peptidase_S1"/>
</dbReference>
<dbReference type="GeneID" id="113498155"/>
<keyword evidence="4" id="KW-0720">Serine protease</keyword>
<dbReference type="PROSITE" id="PS50240">
    <property type="entry name" value="TRYPSIN_DOM"/>
    <property type="match status" value="1"/>
</dbReference>